<feature type="disulfide bond" evidence="4">
    <location>
        <begin position="526"/>
        <end position="535"/>
    </location>
</feature>
<dbReference type="InterPro" id="IPR036179">
    <property type="entry name" value="Ig-like_dom_sf"/>
</dbReference>
<feature type="disulfide bond" evidence="4">
    <location>
        <begin position="471"/>
        <end position="481"/>
    </location>
</feature>
<dbReference type="RefSeq" id="XP_013385503.1">
    <property type="nucleotide sequence ID" value="XM_013530049.1"/>
</dbReference>
<accession>A0A1S3HHK0</accession>
<evidence type="ECO:0000313" key="16">
    <source>
        <dbReference type="RefSeq" id="XP_013385503.1"/>
    </source>
</evidence>
<evidence type="ECO:0000313" key="10">
    <source>
        <dbReference type="RefSeq" id="XP_013385494.1"/>
    </source>
</evidence>
<dbReference type="GO" id="GO:0005576">
    <property type="term" value="C:extracellular region"/>
    <property type="evidence" value="ECO:0007669"/>
    <property type="project" value="TreeGrafter"/>
</dbReference>
<keyword evidence="1 6" id="KW-0732">Signal</keyword>
<name>A0A1S3HHK0_LINAN</name>
<dbReference type="SUPFAM" id="SSF48726">
    <property type="entry name" value="Immunoglobulin"/>
    <property type="match status" value="1"/>
</dbReference>
<evidence type="ECO:0000259" key="7">
    <source>
        <dbReference type="PROSITE" id="PS50026"/>
    </source>
</evidence>
<dbReference type="SMART" id="SM00408">
    <property type="entry name" value="IGc2"/>
    <property type="match status" value="1"/>
</dbReference>
<dbReference type="InterPro" id="IPR003598">
    <property type="entry name" value="Ig_sub2"/>
</dbReference>
<evidence type="ECO:0000256" key="6">
    <source>
        <dbReference type="SAM" id="SignalP"/>
    </source>
</evidence>
<evidence type="ECO:0000313" key="18">
    <source>
        <dbReference type="RefSeq" id="XP_013385505.1"/>
    </source>
</evidence>
<dbReference type="RefSeq" id="XP_013385505.1">
    <property type="nucleotide sequence ID" value="XM_013530051.1"/>
</dbReference>
<dbReference type="Proteomes" id="UP000085678">
    <property type="component" value="Unplaced"/>
</dbReference>
<feature type="domain" description="EGF-like" evidence="7">
    <location>
        <begin position="467"/>
        <end position="499"/>
    </location>
</feature>
<dbReference type="GeneID" id="106155293"/>
<evidence type="ECO:0000313" key="14">
    <source>
        <dbReference type="RefSeq" id="XP_013385499.1"/>
    </source>
</evidence>
<dbReference type="InterPro" id="IPR007110">
    <property type="entry name" value="Ig-like_dom"/>
</dbReference>
<dbReference type="RefSeq" id="XP_013385501.1">
    <property type="nucleotide sequence ID" value="XM_013530047.1"/>
</dbReference>
<dbReference type="PROSITE" id="PS50026">
    <property type="entry name" value="EGF_3"/>
    <property type="match status" value="2"/>
</dbReference>
<dbReference type="AlphaFoldDB" id="A0A1S3HHK0"/>
<dbReference type="PROSITE" id="PS00022">
    <property type="entry name" value="EGF_1"/>
    <property type="match status" value="2"/>
</dbReference>
<dbReference type="RefSeq" id="XP_013385496.1">
    <property type="nucleotide sequence ID" value="XM_013530042.1"/>
</dbReference>
<dbReference type="GO" id="GO:0009986">
    <property type="term" value="C:cell surface"/>
    <property type="evidence" value="ECO:0007669"/>
    <property type="project" value="TreeGrafter"/>
</dbReference>
<dbReference type="FunFam" id="2.60.40.10:FF:000032">
    <property type="entry name" value="palladin isoform X1"/>
    <property type="match status" value="1"/>
</dbReference>
<comment type="caution">
    <text evidence="4">Lacks conserved residue(s) required for the propagation of feature annotation.</text>
</comment>
<evidence type="ECO:0000313" key="20">
    <source>
        <dbReference type="RefSeq" id="XP_023930079.1"/>
    </source>
</evidence>
<organism evidence="9 11">
    <name type="scientific">Lingula anatina</name>
    <name type="common">Brachiopod</name>
    <name type="synonym">Lingula unguis</name>
    <dbReference type="NCBI Taxonomy" id="7574"/>
    <lineage>
        <taxon>Eukaryota</taxon>
        <taxon>Metazoa</taxon>
        <taxon>Spiralia</taxon>
        <taxon>Lophotrochozoa</taxon>
        <taxon>Brachiopoda</taxon>
        <taxon>Linguliformea</taxon>
        <taxon>Lingulata</taxon>
        <taxon>Lingulida</taxon>
        <taxon>Linguloidea</taxon>
        <taxon>Lingulidae</taxon>
        <taxon>Lingula</taxon>
    </lineage>
</organism>
<gene>
    <name evidence="10 11 12 13 14 15 16 17 18 19 20" type="primary">LOC106155293</name>
</gene>
<evidence type="ECO:0000256" key="2">
    <source>
        <dbReference type="ARBA" id="ARBA00023157"/>
    </source>
</evidence>
<keyword evidence="9" id="KW-1185">Reference proteome</keyword>
<dbReference type="RefSeq" id="XP_013385495.1">
    <property type="nucleotide sequence ID" value="XM_013530041.1"/>
</dbReference>
<dbReference type="OrthoDB" id="10045365at2759"/>
<dbReference type="SMART" id="SM00409">
    <property type="entry name" value="IG"/>
    <property type="match status" value="1"/>
</dbReference>
<evidence type="ECO:0000313" key="11">
    <source>
        <dbReference type="RefSeq" id="XP_013385495.1"/>
    </source>
</evidence>
<dbReference type="Pfam" id="PF13927">
    <property type="entry name" value="Ig_3"/>
    <property type="match status" value="1"/>
</dbReference>
<dbReference type="InterPro" id="IPR000742">
    <property type="entry name" value="EGF"/>
</dbReference>
<evidence type="ECO:0000256" key="4">
    <source>
        <dbReference type="PROSITE-ProRule" id="PRU00076"/>
    </source>
</evidence>
<dbReference type="SMART" id="SM00181">
    <property type="entry name" value="EGF"/>
    <property type="match status" value="2"/>
</dbReference>
<keyword evidence="4" id="KW-0245">EGF-like domain</keyword>
<keyword evidence="3" id="KW-0393">Immunoglobulin domain</keyword>
<dbReference type="Gene3D" id="2.10.25.10">
    <property type="entry name" value="Laminin"/>
    <property type="match status" value="1"/>
</dbReference>
<dbReference type="RefSeq" id="XP_013385504.1">
    <property type="nucleotide sequence ID" value="XM_013530050.1"/>
</dbReference>
<feature type="domain" description="Ig-like" evidence="8">
    <location>
        <begin position="180"/>
        <end position="270"/>
    </location>
</feature>
<evidence type="ECO:0000313" key="12">
    <source>
        <dbReference type="RefSeq" id="XP_013385496.1"/>
    </source>
</evidence>
<dbReference type="PROSITE" id="PS01186">
    <property type="entry name" value="EGF_2"/>
    <property type="match status" value="2"/>
</dbReference>
<dbReference type="InterPro" id="IPR013783">
    <property type="entry name" value="Ig-like_fold"/>
</dbReference>
<dbReference type="RefSeq" id="XP_013385494.1">
    <property type="nucleotide sequence ID" value="XM_013530040.1"/>
</dbReference>
<feature type="signal peptide" evidence="6">
    <location>
        <begin position="1"/>
        <end position="30"/>
    </location>
</feature>
<protein>
    <submittedName>
        <fullName evidence="10 11">Uncharacterized protein LOC106155293</fullName>
    </submittedName>
</protein>
<evidence type="ECO:0000313" key="19">
    <source>
        <dbReference type="RefSeq" id="XP_023930078.1"/>
    </source>
</evidence>
<dbReference type="PANTHER" id="PTHR14949:SF56">
    <property type="entry name" value="EGF-LIKE-DOMAIN, MULTIPLE 7"/>
    <property type="match status" value="1"/>
</dbReference>
<feature type="region of interest" description="Disordered" evidence="5">
    <location>
        <begin position="427"/>
        <end position="452"/>
    </location>
</feature>
<dbReference type="PANTHER" id="PTHR14949">
    <property type="entry name" value="EGF-LIKE-DOMAIN, MULTIPLE 7, 8"/>
    <property type="match status" value="1"/>
</dbReference>
<evidence type="ECO:0000259" key="8">
    <source>
        <dbReference type="PROSITE" id="PS50835"/>
    </source>
</evidence>
<dbReference type="RefSeq" id="XP_013385499.1">
    <property type="nucleotide sequence ID" value="XM_013530045.1"/>
</dbReference>
<evidence type="ECO:0000313" key="15">
    <source>
        <dbReference type="RefSeq" id="XP_013385501.1"/>
    </source>
</evidence>
<dbReference type="KEGG" id="lak:106155293"/>
<dbReference type="GO" id="GO:0005102">
    <property type="term" value="F:signaling receptor binding"/>
    <property type="evidence" value="ECO:0007669"/>
    <property type="project" value="TreeGrafter"/>
</dbReference>
<dbReference type="PROSITE" id="PS50835">
    <property type="entry name" value="IG_LIKE"/>
    <property type="match status" value="1"/>
</dbReference>
<evidence type="ECO:0000256" key="5">
    <source>
        <dbReference type="SAM" id="MobiDB-lite"/>
    </source>
</evidence>
<evidence type="ECO:0000313" key="13">
    <source>
        <dbReference type="RefSeq" id="XP_013385497.1"/>
    </source>
</evidence>
<feature type="disulfide bond" evidence="4">
    <location>
        <begin position="489"/>
        <end position="498"/>
    </location>
</feature>
<sequence>MMLVSSVPRSSKHELWTSVLLLTGILSAGAAIVEETGCVQGSQETHLINHKIRACTGSWTGHIHNSSHLCADGWRVCGWYDEDMLQTISWKEAMSIKGCYAFNAAQDGGQCSECKDDLEQDDLAGIGRGCPHQDQGQKSCINGGKIDASCCVDTYHKRACTYQSGLTTGILCCKMPGVSPRILVPPQKNITLLQDLIVVLTCQAAGVPHPTITWFKNGRVVQGSKGKDHSLTILQSGDLVLPLAKPSDSGVYTCVAKNAEGSTSAQSVLTVNEYDSGCGDGTSDALLRFTDIHGCTGSWKGHVKTADYLCAPGWGVCDNTDTDLLKWVTSADLDKMNGCYAYNMAGYGKKCRRCGRKRMAGMGNGCSRSSSLDSVNSCNLRHRIEVYGRGSDPGCVYTEGITTGVMCCRKRGRRKFDVFNPPPFGSELSSLSQTESDNKQLPSVPQSINQGSINNNDQFLKSSIMYFGEDCSTYCGENGYCILPGICGCNRGYHGPRCQHRRQPRHRCHTLHCFNGGRCRRGKCKCPAGYWGKRCHKLAIFGDRKKHERRKNKRKTKSRTKCVKHLFRHFKLK</sequence>
<evidence type="ECO:0000256" key="3">
    <source>
        <dbReference type="ARBA" id="ARBA00023319"/>
    </source>
</evidence>
<dbReference type="InterPro" id="IPR003599">
    <property type="entry name" value="Ig_sub"/>
</dbReference>
<evidence type="ECO:0000313" key="9">
    <source>
        <dbReference type="Proteomes" id="UP000085678"/>
    </source>
</evidence>
<dbReference type="InterPro" id="IPR050969">
    <property type="entry name" value="Dev_Signal_Modulators"/>
</dbReference>
<feature type="domain" description="EGF-like" evidence="7">
    <location>
        <begin position="504"/>
        <end position="536"/>
    </location>
</feature>
<dbReference type="Gene3D" id="2.60.40.10">
    <property type="entry name" value="Immunoglobulins"/>
    <property type="match status" value="1"/>
</dbReference>
<feature type="chain" id="PRO_5014545724" evidence="6">
    <location>
        <begin position="31"/>
        <end position="573"/>
    </location>
</feature>
<dbReference type="RefSeq" id="XP_023930078.1">
    <property type="nucleotide sequence ID" value="XM_024074310.1"/>
</dbReference>
<proteinExistence type="predicted"/>
<reference evidence="10 11" key="1">
    <citation type="submission" date="2025-04" db="UniProtKB">
        <authorList>
            <consortium name="RefSeq"/>
        </authorList>
    </citation>
    <scope>IDENTIFICATION</scope>
    <source>
        <tissue evidence="10 11">Gonads</tissue>
    </source>
</reference>
<dbReference type="RefSeq" id="XP_013385497.1">
    <property type="nucleotide sequence ID" value="XM_013530043.1"/>
</dbReference>
<dbReference type="RefSeq" id="XP_023930079.1">
    <property type="nucleotide sequence ID" value="XM_024074311.1"/>
</dbReference>
<evidence type="ECO:0000313" key="17">
    <source>
        <dbReference type="RefSeq" id="XP_013385504.1"/>
    </source>
</evidence>
<evidence type="ECO:0000256" key="1">
    <source>
        <dbReference type="ARBA" id="ARBA00022729"/>
    </source>
</evidence>
<keyword evidence="2 4" id="KW-1015">Disulfide bond</keyword>